<evidence type="ECO:0000313" key="1">
    <source>
        <dbReference type="EMBL" id="PWY63638.1"/>
    </source>
</evidence>
<dbReference type="GeneID" id="37054200"/>
<dbReference type="VEuPathDB" id="FungiDB:BO83DRAFT_382497"/>
<dbReference type="InterPro" id="IPR051678">
    <property type="entry name" value="AGP_Transferase"/>
</dbReference>
<dbReference type="RefSeq" id="XP_025383311.1">
    <property type="nucleotide sequence ID" value="XM_025532238.1"/>
</dbReference>
<reference evidence="1" key="1">
    <citation type="submission" date="2016-12" db="EMBL/GenBank/DDBJ databases">
        <title>The genomes of Aspergillus section Nigri reveals drivers in fungal speciation.</title>
        <authorList>
            <consortium name="DOE Joint Genome Institute"/>
            <person name="Vesth T.C."/>
            <person name="Nybo J."/>
            <person name="Theobald S."/>
            <person name="Brandl J."/>
            <person name="Frisvad J.C."/>
            <person name="Nielsen K.F."/>
            <person name="Lyhne E.K."/>
            <person name="Kogle M.E."/>
            <person name="Kuo A."/>
            <person name="Riley R."/>
            <person name="Clum A."/>
            <person name="Nolan M."/>
            <person name="Lipzen A."/>
            <person name="Salamov A."/>
            <person name="Henrissat B."/>
            <person name="Wiebenga A."/>
            <person name="De vries R.P."/>
            <person name="Grigoriev I.V."/>
            <person name="Mortensen U.H."/>
            <person name="Andersen M.R."/>
            <person name="Baker S.E."/>
        </authorList>
    </citation>
    <scope>NUCLEOTIDE SEQUENCE</scope>
    <source>
        <strain evidence="1">CBS 122712</strain>
    </source>
</reference>
<dbReference type="AlphaFoldDB" id="A0A317URC3"/>
<keyword evidence="2" id="KW-1185">Reference proteome</keyword>
<dbReference type="EMBL" id="MSFU01000035">
    <property type="protein sequence ID" value="PWY63638.1"/>
    <property type="molecule type" value="Genomic_DNA"/>
</dbReference>
<proteinExistence type="predicted"/>
<dbReference type="PANTHER" id="PTHR21310">
    <property type="entry name" value="AMINOGLYCOSIDE PHOSPHOTRANSFERASE-RELATED-RELATED"/>
    <property type="match status" value="1"/>
</dbReference>
<dbReference type="OrthoDB" id="4177236at2759"/>
<sequence>MPLTFLARYPQLQRSMQHPTYPRSMEAEESLRSETSLVVKFGKGVDLIEGENMLFVQGNTSIRVPRVYTLYSDPYTGKNYIVMGKMPGQTLLSLWPQLSPSEKEIIVTTLYNYFNELRSLPPPDYYGSLGG</sequence>
<evidence type="ECO:0000313" key="2">
    <source>
        <dbReference type="Proteomes" id="UP000246171"/>
    </source>
</evidence>
<name>A0A317URC3_ASPEC</name>
<dbReference type="Proteomes" id="UP000246171">
    <property type="component" value="Unassembled WGS sequence"/>
</dbReference>
<gene>
    <name evidence="1" type="ORF">BO83DRAFT_382497</name>
</gene>
<protein>
    <recommendedName>
        <fullName evidence="3">Aminoglycoside phosphotransferase domain-containing protein</fullName>
    </recommendedName>
</protein>
<evidence type="ECO:0008006" key="3">
    <source>
        <dbReference type="Google" id="ProtNLM"/>
    </source>
</evidence>
<comment type="caution">
    <text evidence="1">The sequence shown here is derived from an EMBL/GenBank/DDBJ whole genome shotgun (WGS) entry which is preliminary data.</text>
</comment>
<organism evidence="1 2">
    <name type="scientific">Aspergillus eucalypticola (strain CBS 122712 / IBT 29274)</name>
    <dbReference type="NCBI Taxonomy" id="1448314"/>
    <lineage>
        <taxon>Eukaryota</taxon>
        <taxon>Fungi</taxon>
        <taxon>Dikarya</taxon>
        <taxon>Ascomycota</taxon>
        <taxon>Pezizomycotina</taxon>
        <taxon>Eurotiomycetes</taxon>
        <taxon>Eurotiomycetidae</taxon>
        <taxon>Eurotiales</taxon>
        <taxon>Aspergillaceae</taxon>
        <taxon>Aspergillus</taxon>
        <taxon>Aspergillus subgen. Circumdati</taxon>
    </lineage>
</organism>
<accession>A0A317URC3</accession>
<dbReference type="PANTHER" id="PTHR21310:SF48">
    <property type="entry name" value="AMINOGLYCOSIDE PHOSPHOTRANSFERASE DOMAIN-CONTAINING PROTEIN"/>
    <property type="match status" value="1"/>
</dbReference>